<accession>A0A415E779</accession>
<evidence type="ECO:0000313" key="1">
    <source>
        <dbReference type="EMBL" id="RHJ89564.1"/>
    </source>
</evidence>
<evidence type="ECO:0000313" key="2">
    <source>
        <dbReference type="Proteomes" id="UP000284841"/>
    </source>
</evidence>
<dbReference type="EMBL" id="QRMS01000001">
    <property type="protein sequence ID" value="RHJ89564.1"/>
    <property type="molecule type" value="Genomic_DNA"/>
</dbReference>
<evidence type="ECO:0008006" key="3">
    <source>
        <dbReference type="Google" id="ProtNLM"/>
    </source>
</evidence>
<reference evidence="1 2" key="1">
    <citation type="submission" date="2018-08" db="EMBL/GenBank/DDBJ databases">
        <title>A genome reference for cultivated species of the human gut microbiota.</title>
        <authorList>
            <person name="Zou Y."/>
            <person name="Xue W."/>
            <person name="Luo G."/>
        </authorList>
    </citation>
    <scope>NUCLEOTIDE SEQUENCE [LARGE SCALE GENOMIC DNA]</scope>
    <source>
        <strain evidence="1 2">AM07-24</strain>
    </source>
</reference>
<keyword evidence="2" id="KW-1185">Reference proteome</keyword>
<comment type="caution">
    <text evidence="1">The sequence shown here is derived from an EMBL/GenBank/DDBJ whole genome shotgun (WGS) entry which is preliminary data.</text>
</comment>
<gene>
    <name evidence="1" type="ORF">DW099_03040</name>
</gene>
<name>A0A415E779_9FIRM</name>
<dbReference type="AlphaFoldDB" id="A0A415E779"/>
<dbReference type="Proteomes" id="UP000284841">
    <property type="component" value="Unassembled WGS sequence"/>
</dbReference>
<proteinExistence type="predicted"/>
<sequence>MQRIRTIDSAYNAIKQLDPHTAVTKYRIRQIVVNGEIPCKNAGRKYTFDMNDLLNYYRMKG</sequence>
<organism evidence="1 2">
    <name type="scientific">Emergencia timonensis</name>
    <dbReference type="NCBI Taxonomy" id="1776384"/>
    <lineage>
        <taxon>Bacteria</taxon>
        <taxon>Bacillati</taxon>
        <taxon>Bacillota</taxon>
        <taxon>Clostridia</taxon>
        <taxon>Peptostreptococcales</taxon>
        <taxon>Anaerovoracaceae</taxon>
        <taxon>Emergencia</taxon>
    </lineage>
</organism>
<protein>
    <recommendedName>
        <fullName evidence="3">DNA-binding protein</fullName>
    </recommendedName>
</protein>